<dbReference type="Proteomes" id="UP001206895">
    <property type="component" value="Unassembled WGS sequence"/>
</dbReference>
<name>A0ABT1HJM6_9NOCA</name>
<dbReference type="EMBL" id="JAMTCJ010000004">
    <property type="protein sequence ID" value="MCP2178134.1"/>
    <property type="molecule type" value="Genomic_DNA"/>
</dbReference>
<gene>
    <name evidence="1" type="ORF">LX13_003975</name>
</gene>
<evidence type="ECO:0000313" key="1">
    <source>
        <dbReference type="EMBL" id="MCP2178134.1"/>
    </source>
</evidence>
<accession>A0ABT1HJM6</accession>
<reference evidence="1 2" key="1">
    <citation type="submission" date="2022-06" db="EMBL/GenBank/DDBJ databases">
        <title>Genomic Encyclopedia of Archaeal and Bacterial Type Strains, Phase II (KMG-II): from individual species to whole genera.</title>
        <authorList>
            <person name="Goeker M."/>
        </authorList>
    </citation>
    <scope>NUCLEOTIDE SEQUENCE [LARGE SCALE GENOMIC DNA]</scope>
    <source>
        <strain evidence="1 2">DSM 44693</strain>
    </source>
</reference>
<evidence type="ECO:0000313" key="2">
    <source>
        <dbReference type="Proteomes" id="UP001206895"/>
    </source>
</evidence>
<dbReference type="RefSeq" id="WP_253663086.1">
    <property type="nucleotide sequence ID" value="NZ_BAAAJQ010000003.1"/>
</dbReference>
<comment type="caution">
    <text evidence="1">The sequence shown here is derived from an EMBL/GenBank/DDBJ whole genome shotgun (WGS) entry which is preliminary data.</text>
</comment>
<protein>
    <submittedName>
        <fullName evidence="1">Uncharacterized protein</fullName>
    </submittedName>
</protein>
<proteinExistence type="predicted"/>
<sequence>MTPAVSDLVEQIEQQDGARRLSLSDVINTVRLRGRSVTAADTQLEIAIAVHDVDDAGSFPPNSLPRAVVMTIYPFPAGLTGAEAIRDGASTAIADAEGEAWLRVVLGDELADYAYQLHTNIRPRGKRAALHTHQKIFASFIARRDHHLLAPDNFTWQRLSHTSQQLPRKLEPSTHNTELIELVAASGPFADAELVRDLRTNPDGTWRIQLTGDDLDHLTPVAREALEQAYQLFRIRGAIHTSLQPERLIATPHEVQLHFRWKRNPNTFAIATQLPQTEASFYSPVSNPAAWMSYRASDWDEELSTGWVRWAQRSRINGVIHLGRRQELTRSGGYSSIGNLTPRADTNGIVSIPHGENLAMDTTVTYRASRLIAWNHELDVRHKPYAFAAHAVIAWTDTPGVASLDILEALPTTPDYSIRRAAFHAIHDAADAGAHLITTTLTTPVLDELGLVTETTGRRVLDVLTMP</sequence>
<organism evidence="1 2">
    <name type="scientific">Williamsia maris</name>
    <dbReference type="NCBI Taxonomy" id="72806"/>
    <lineage>
        <taxon>Bacteria</taxon>
        <taxon>Bacillati</taxon>
        <taxon>Actinomycetota</taxon>
        <taxon>Actinomycetes</taxon>
        <taxon>Mycobacteriales</taxon>
        <taxon>Nocardiaceae</taxon>
        <taxon>Williamsia</taxon>
    </lineage>
</organism>
<keyword evidence="2" id="KW-1185">Reference proteome</keyword>